<feature type="transmembrane region" description="Helical" evidence="8">
    <location>
        <begin position="62"/>
        <end position="78"/>
    </location>
</feature>
<evidence type="ECO:0000256" key="5">
    <source>
        <dbReference type="ARBA" id="ARBA00022692"/>
    </source>
</evidence>
<dbReference type="AlphaFoldDB" id="A0A2Z4XZV2"/>
<dbReference type="PANTHER" id="PTHR36838">
    <property type="entry name" value="AUXIN EFFLUX CARRIER FAMILY PROTEIN"/>
    <property type="match status" value="1"/>
</dbReference>
<dbReference type="Gene3D" id="1.20.1530.20">
    <property type="match status" value="1"/>
</dbReference>
<keyword evidence="3" id="KW-0813">Transport</keyword>
<accession>A0A2Z4XZV2</accession>
<keyword evidence="4" id="KW-1003">Cell membrane</keyword>
<evidence type="ECO:0000256" key="4">
    <source>
        <dbReference type="ARBA" id="ARBA00022475"/>
    </source>
</evidence>
<dbReference type="Pfam" id="PF03547">
    <property type="entry name" value="Mem_trans"/>
    <property type="match status" value="1"/>
</dbReference>
<evidence type="ECO:0000313" key="10">
    <source>
        <dbReference type="Proteomes" id="UP000251120"/>
    </source>
</evidence>
<dbReference type="OrthoDB" id="9805563at2"/>
<comment type="similarity">
    <text evidence="2">Belongs to the auxin efflux carrier (TC 2.A.69) family.</text>
</comment>
<dbReference type="KEGG" id="fad:CDH04_07230"/>
<reference evidence="9 10" key="1">
    <citation type="submission" date="2017-06" db="EMBL/GenBank/DDBJ databases">
        <title>Complete genome of Francisella adeliensis.</title>
        <authorList>
            <person name="Vallesi A."/>
            <person name="Sjodin A."/>
        </authorList>
    </citation>
    <scope>NUCLEOTIDE SEQUENCE [LARGE SCALE GENOMIC DNA]</scope>
    <source>
        <strain evidence="9 10">FDC440</strain>
    </source>
</reference>
<dbReference type="InterPro" id="IPR004776">
    <property type="entry name" value="Mem_transp_PIN-like"/>
</dbReference>
<dbReference type="GO" id="GO:0055085">
    <property type="term" value="P:transmembrane transport"/>
    <property type="evidence" value="ECO:0007669"/>
    <property type="project" value="InterPro"/>
</dbReference>
<evidence type="ECO:0000256" key="2">
    <source>
        <dbReference type="ARBA" id="ARBA00010145"/>
    </source>
</evidence>
<dbReference type="Proteomes" id="UP000251120">
    <property type="component" value="Chromosome"/>
</dbReference>
<keyword evidence="7 8" id="KW-0472">Membrane</keyword>
<name>A0A2Z4XZV2_9GAMM</name>
<feature type="transmembrane region" description="Helical" evidence="8">
    <location>
        <begin position="223"/>
        <end position="248"/>
    </location>
</feature>
<protein>
    <recommendedName>
        <fullName evidence="11">Permease</fullName>
    </recommendedName>
</protein>
<keyword evidence="6 8" id="KW-1133">Transmembrane helix</keyword>
<feature type="transmembrane region" description="Helical" evidence="8">
    <location>
        <begin position="37"/>
        <end position="56"/>
    </location>
</feature>
<evidence type="ECO:0000256" key="7">
    <source>
        <dbReference type="ARBA" id="ARBA00023136"/>
    </source>
</evidence>
<feature type="transmembrane region" description="Helical" evidence="8">
    <location>
        <begin position="90"/>
        <end position="114"/>
    </location>
</feature>
<evidence type="ECO:0000256" key="6">
    <source>
        <dbReference type="ARBA" id="ARBA00022989"/>
    </source>
</evidence>
<feature type="transmembrane region" description="Helical" evidence="8">
    <location>
        <begin position="120"/>
        <end position="142"/>
    </location>
</feature>
<dbReference type="EMBL" id="CP021781">
    <property type="protein sequence ID" value="AXA34206.1"/>
    <property type="molecule type" value="Genomic_DNA"/>
</dbReference>
<organism evidence="9 10">
    <name type="scientific">Francisella adeliensis</name>
    <dbReference type="NCBI Taxonomy" id="2007306"/>
    <lineage>
        <taxon>Bacteria</taxon>
        <taxon>Pseudomonadati</taxon>
        <taxon>Pseudomonadota</taxon>
        <taxon>Gammaproteobacteria</taxon>
        <taxon>Thiotrichales</taxon>
        <taxon>Francisellaceae</taxon>
        <taxon>Francisella</taxon>
    </lineage>
</organism>
<proteinExistence type="inferred from homology"/>
<dbReference type="InterPro" id="IPR038770">
    <property type="entry name" value="Na+/solute_symporter_sf"/>
</dbReference>
<feature type="transmembrane region" description="Helical" evidence="8">
    <location>
        <begin position="254"/>
        <end position="276"/>
    </location>
</feature>
<keyword evidence="5 8" id="KW-0812">Transmembrane</keyword>
<evidence type="ECO:0008006" key="11">
    <source>
        <dbReference type="Google" id="ProtNLM"/>
    </source>
</evidence>
<dbReference type="PANTHER" id="PTHR36838:SF4">
    <property type="entry name" value="AUXIN EFFLUX CARRIER FAMILY PROTEIN"/>
    <property type="match status" value="1"/>
</dbReference>
<sequence length="314" mass="35053">MPIINSILPILVLLISGFMIEKFWLKDKSFWSAINKLVYYIFFPSLIVYDVANASIAYSSSGFIVVLIVLVFILLFFLRAFKFFFKDEKFWVVFVQGSFRYNSYVFIGVTVSYFNPAEAMPIIAIITASMIALANIVGLIMLNEKDPKNKKNLFAVIIELLRNPLIIACILGFVFNVLAKYVPIILNIDPLNLVLSNFSSASIVLSIMAVGASIKFNINMLKIVGIINCSIVKLIIFPVAVVLVLSPLGFDKTLVAICMIYAASPASTSAYAMVYLLKGDHESMGNIISMQTVMCIVTIPILLLIFPYLFNLWN</sequence>
<evidence type="ECO:0000256" key="8">
    <source>
        <dbReference type="SAM" id="Phobius"/>
    </source>
</evidence>
<feature type="transmembrane region" description="Helical" evidence="8">
    <location>
        <begin position="154"/>
        <end position="179"/>
    </location>
</feature>
<dbReference type="RefSeq" id="WP_112870384.1">
    <property type="nucleotide sequence ID" value="NZ_CP021781.1"/>
</dbReference>
<feature type="transmembrane region" description="Helical" evidence="8">
    <location>
        <begin position="6"/>
        <end position="25"/>
    </location>
</feature>
<evidence type="ECO:0000256" key="3">
    <source>
        <dbReference type="ARBA" id="ARBA00022448"/>
    </source>
</evidence>
<gene>
    <name evidence="9" type="ORF">CDH04_07230</name>
</gene>
<evidence type="ECO:0000256" key="1">
    <source>
        <dbReference type="ARBA" id="ARBA00004651"/>
    </source>
</evidence>
<evidence type="ECO:0000313" key="9">
    <source>
        <dbReference type="EMBL" id="AXA34206.1"/>
    </source>
</evidence>
<comment type="subcellular location">
    <subcellularLocation>
        <location evidence="1">Cell membrane</location>
        <topology evidence="1">Multi-pass membrane protein</topology>
    </subcellularLocation>
</comment>
<feature type="transmembrane region" description="Helical" evidence="8">
    <location>
        <begin position="288"/>
        <end position="310"/>
    </location>
</feature>
<dbReference type="GO" id="GO:0005886">
    <property type="term" value="C:plasma membrane"/>
    <property type="evidence" value="ECO:0007669"/>
    <property type="project" value="UniProtKB-SubCell"/>
</dbReference>
<feature type="transmembrane region" description="Helical" evidence="8">
    <location>
        <begin position="191"/>
        <end position="211"/>
    </location>
</feature>